<dbReference type="AlphaFoldDB" id="A0A3P7DK93"/>
<evidence type="ECO:0000256" key="4">
    <source>
        <dbReference type="ARBA" id="ARBA00022723"/>
    </source>
</evidence>
<evidence type="ECO:0000256" key="6">
    <source>
        <dbReference type="ARBA" id="ARBA00023014"/>
    </source>
</evidence>
<name>A0A3P7DK93_WUCBA</name>
<feature type="non-terminal residue" evidence="8">
    <location>
        <position position="160"/>
    </location>
</feature>
<evidence type="ECO:0000256" key="2">
    <source>
        <dbReference type="ARBA" id="ARBA00022679"/>
    </source>
</evidence>
<organism evidence="8 9">
    <name type="scientific">Wuchereria bancrofti</name>
    <dbReference type="NCBI Taxonomy" id="6293"/>
    <lineage>
        <taxon>Eukaryota</taxon>
        <taxon>Metazoa</taxon>
        <taxon>Ecdysozoa</taxon>
        <taxon>Nematoda</taxon>
        <taxon>Chromadorea</taxon>
        <taxon>Rhabditida</taxon>
        <taxon>Spirurina</taxon>
        <taxon>Spiruromorpha</taxon>
        <taxon>Filarioidea</taxon>
        <taxon>Onchocercidae</taxon>
        <taxon>Wuchereria</taxon>
    </lineage>
</organism>
<dbReference type="EMBL" id="UYWW01001288">
    <property type="protein sequence ID" value="VDM10261.1"/>
    <property type="molecule type" value="Genomic_DNA"/>
</dbReference>
<dbReference type="GO" id="GO:0051539">
    <property type="term" value="F:4 iron, 4 sulfur cluster binding"/>
    <property type="evidence" value="ECO:0007669"/>
    <property type="project" value="UniProtKB-KW"/>
</dbReference>
<evidence type="ECO:0000313" key="9">
    <source>
        <dbReference type="Proteomes" id="UP000270924"/>
    </source>
</evidence>
<dbReference type="GO" id="GO:0005783">
    <property type="term" value="C:endoplasmic reticulum"/>
    <property type="evidence" value="ECO:0007669"/>
    <property type="project" value="TreeGrafter"/>
</dbReference>
<feature type="domain" description="MTTase N-terminal" evidence="7">
    <location>
        <begin position="44"/>
        <end position="152"/>
    </location>
</feature>
<evidence type="ECO:0000256" key="1">
    <source>
        <dbReference type="ARBA" id="ARBA00022485"/>
    </source>
</evidence>
<keyword evidence="2" id="KW-0808">Transferase</keyword>
<dbReference type="PANTHER" id="PTHR11918:SF45">
    <property type="entry name" value="THREONYLCARBAMOYLADENOSINE TRNA METHYLTHIOTRANSFERASE"/>
    <property type="match status" value="1"/>
</dbReference>
<dbReference type="Gene3D" id="3.40.50.12160">
    <property type="entry name" value="Methylthiotransferase, N-terminal domain"/>
    <property type="match status" value="1"/>
</dbReference>
<keyword evidence="4" id="KW-0479">Metal-binding</keyword>
<keyword evidence="3" id="KW-0949">S-adenosyl-L-methionine</keyword>
<reference evidence="8 9" key="1">
    <citation type="submission" date="2018-11" db="EMBL/GenBank/DDBJ databases">
        <authorList>
            <consortium name="Pathogen Informatics"/>
        </authorList>
    </citation>
    <scope>NUCLEOTIDE SEQUENCE [LARGE SCALE GENOMIC DNA]</scope>
</reference>
<dbReference type="InterPro" id="IPR038135">
    <property type="entry name" value="Methylthiotransferase_N_sf"/>
</dbReference>
<gene>
    <name evidence="8" type="ORF">WBA_LOCUS3647</name>
</gene>
<keyword evidence="1" id="KW-0004">4Fe-4S</keyword>
<evidence type="ECO:0000259" key="7">
    <source>
        <dbReference type="PROSITE" id="PS51449"/>
    </source>
</evidence>
<dbReference type="FunFam" id="3.40.50.12160:FF:000003">
    <property type="entry name" value="CDK5 regulatory subunit-associated protein 1"/>
    <property type="match status" value="1"/>
</dbReference>
<sequence length="160" mass="17734">MEDIEDVIRVPATINLGRDYVIVRKRLKGDGEIFYGDSFVPGTQKIYIRTWGCTHNTSDSEQMAGLLSAAGHQLTNKKEDASLWILNSCTVKTPSETQLENTVKEARKLNKFIIVAGCVSQAEPNLRFLDGISIVGVKQIECVTQAVEETLKGNCVRFLS</sequence>
<dbReference type="OrthoDB" id="5821378at2759"/>
<proteinExistence type="predicted"/>
<protein>
    <recommendedName>
        <fullName evidence="7">MTTase N-terminal domain-containing protein</fullName>
    </recommendedName>
</protein>
<keyword evidence="6" id="KW-0411">Iron-sulfur</keyword>
<dbReference type="GO" id="GO:0035598">
    <property type="term" value="F:tRNA (N(6)-L-threonylcarbamoyladenosine(37)-C(2))-methylthiotransferase activity"/>
    <property type="evidence" value="ECO:0007669"/>
    <property type="project" value="TreeGrafter"/>
</dbReference>
<dbReference type="InterPro" id="IPR013848">
    <property type="entry name" value="Methylthiotransferase_N"/>
</dbReference>
<dbReference type="Proteomes" id="UP000270924">
    <property type="component" value="Unassembled WGS sequence"/>
</dbReference>
<dbReference type="GO" id="GO:0046872">
    <property type="term" value="F:metal ion binding"/>
    <property type="evidence" value="ECO:0007669"/>
    <property type="project" value="UniProtKB-KW"/>
</dbReference>
<dbReference type="InParanoid" id="A0A3P7DK93"/>
<evidence type="ECO:0000256" key="5">
    <source>
        <dbReference type="ARBA" id="ARBA00023004"/>
    </source>
</evidence>
<accession>A0A3P7DK93</accession>
<keyword evidence="9" id="KW-1185">Reference proteome</keyword>
<keyword evidence="5" id="KW-0408">Iron</keyword>
<dbReference type="PANTHER" id="PTHR11918">
    <property type="entry name" value="RADICAL SAM PROTEINS"/>
    <property type="match status" value="1"/>
</dbReference>
<evidence type="ECO:0000256" key="3">
    <source>
        <dbReference type="ARBA" id="ARBA00022691"/>
    </source>
</evidence>
<dbReference type="PROSITE" id="PS51449">
    <property type="entry name" value="MTTASE_N"/>
    <property type="match status" value="1"/>
</dbReference>
<evidence type="ECO:0000313" key="8">
    <source>
        <dbReference type="EMBL" id="VDM10261.1"/>
    </source>
</evidence>
<dbReference type="Pfam" id="PF00919">
    <property type="entry name" value="UPF0004"/>
    <property type="match status" value="1"/>
</dbReference>